<evidence type="ECO:0000256" key="4">
    <source>
        <dbReference type="ARBA" id="ARBA00022694"/>
    </source>
</evidence>
<keyword evidence="6 9" id="KW-0067">ATP-binding</keyword>
<name>M7PEJ5_9GAMM</name>
<keyword evidence="3 9" id="KW-0808">Transferase</keyword>
<comment type="caution">
    <text evidence="11">The sequence shown here is derived from an EMBL/GenBank/DDBJ whole genome shotgun (WGS) entry which is preliminary data.</text>
</comment>
<evidence type="ECO:0000256" key="7">
    <source>
        <dbReference type="ARBA" id="ARBA00022884"/>
    </source>
</evidence>
<dbReference type="InterPro" id="IPR013562">
    <property type="entry name" value="TmcA/NAT10_N"/>
</dbReference>
<organism evidence="11 12">
    <name type="scientific">Methylophaga lonarensis MPL</name>
    <dbReference type="NCBI Taxonomy" id="1286106"/>
    <lineage>
        <taxon>Bacteria</taxon>
        <taxon>Pseudomonadati</taxon>
        <taxon>Pseudomonadota</taxon>
        <taxon>Gammaproteobacteria</taxon>
        <taxon>Thiotrichales</taxon>
        <taxon>Piscirickettsiaceae</taxon>
        <taxon>Methylophaga</taxon>
    </lineage>
</organism>
<dbReference type="HAMAP" id="MF_01886">
    <property type="entry name" value="tRNA_acetyltr_TmcA"/>
    <property type="match status" value="1"/>
</dbReference>
<evidence type="ECO:0000256" key="9">
    <source>
        <dbReference type="HAMAP-Rule" id="MF_01886"/>
    </source>
</evidence>
<dbReference type="PANTHER" id="PTHR10925:SF5">
    <property type="entry name" value="RNA CYTIDINE ACETYLTRANSFERASE"/>
    <property type="match status" value="1"/>
</dbReference>
<comment type="catalytic activity">
    <reaction evidence="9">
        <text>cytidine(34) in elongator tRNA(Met) + acetyl-CoA + ATP + H2O = N(4)-acetylcytidine(34) in elongator tRNA(Met) + ADP + phosphate + CoA + H(+)</text>
        <dbReference type="Rhea" id="RHEA:43788"/>
        <dbReference type="Rhea" id="RHEA-COMP:10693"/>
        <dbReference type="Rhea" id="RHEA-COMP:10694"/>
        <dbReference type="ChEBI" id="CHEBI:15377"/>
        <dbReference type="ChEBI" id="CHEBI:15378"/>
        <dbReference type="ChEBI" id="CHEBI:30616"/>
        <dbReference type="ChEBI" id="CHEBI:43474"/>
        <dbReference type="ChEBI" id="CHEBI:57287"/>
        <dbReference type="ChEBI" id="CHEBI:57288"/>
        <dbReference type="ChEBI" id="CHEBI:74900"/>
        <dbReference type="ChEBI" id="CHEBI:82748"/>
        <dbReference type="ChEBI" id="CHEBI:456216"/>
        <dbReference type="EC" id="2.3.1.193"/>
    </reaction>
</comment>
<accession>M7PEJ5</accession>
<dbReference type="PROSITE" id="PS51186">
    <property type="entry name" value="GNAT"/>
    <property type="match status" value="1"/>
</dbReference>
<comment type="similarity">
    <text evidence="9">Belongs to the TmcA family.</text>
</comment>
<dbReference type="CDD" id="cd04301">
    <property type="entry name" value="NAT_SF"/>
    <property type="match status" value="1"/>
</dbReference>
<dbReference type="GO" id="GO:0002101">
    <property type="term" value="P:tRNA wobble cytosine modification"/>
    <property type="evidence" value="ECO:0007669"/>
    <property type="project" value="UniProtKB-UniRule"/>
</dbReference>
<dbReference type="AlphaFoldDB" id="M7PEJ5"/>
<evidence type="ECO:0000256" key="6">
    <source>
        <dbReference type="ARBA" id="ARBA00022840"/>
    </source>
</evidence>
<comment type="caution">
    <text evidence="9">Lacks conserved residue(s) required for the propagation of feature annotation.</text>
</comment>
<dbReference type="GO" id="GO:0005524">
    <property type="term" value="F:ATP binding"/>
    <property type="evidence" value="ECO:0007669"/>
    <property type="project" value="UniProtKB-UniRule"/>
</dbReference>
<dbReference type="PATRIC" id="fig|1286106.3.peg.2202"/>
<comment type="subcellular location">
    <subcellularLocation>
        <location evidence="9">Cytoplasm</location>
    </subcellularLocation>
</comment>
<keyword evidence="7 9" id="KW-0694">RNA-binding</keyword>
<dbReference type="GO" id="GO:0051392">
    <property type="term" value="F:tRNA cytidine N4-acetyltransferase activity"/>
    <property type="evidence" value="ECO:0007669"/>
    <property type="project" value="UniProtKB-UniRule"/>
</dbReference>
<dbReference type="SUPFAM" id="SSF55729">
    <property type="entry name" value="Acyl-CoA N-acyltransferases (Nat)"/>
    <property type="match status" value="1"/>
</dbReference>
<dbReference type="InterPro" id="IPR016181">
    <property type="entry name" value="Acyl_CoA_acyltransferase"/>
</dbReference>
<dbReference type="EC" id="2.3.1.193" evidence="9"/>
<keyword evidence="12" id="KW-1185">Reference proteome</keyword>
<dbReference type="InterPro" id="IPR027417">
    <property type="entry name" value="P-loop_NTPase"/>
</dbReference>
<evidence type="ECO:0000313" key="12">
    <source>
        <dbReference type="Proteomes" id="UP000012019"/>
    </source>
</evidence>
<dbReference type="InterPro" id="IPR024914">
    <property type="entry name" value="tRNA_acetyltr_TmcA"/>
</dbReference>
<feature type="domain" description="N-acetyltransferase" evidence="10">
    <location>
        <begin position="352"/>
        <end position="533"/>
    </location>
</feature>
<keyword evidence="1 9" id="KW-0963">Cytoplasm</keyword>
<dbReference type="GO" id="GO:0005737">
    <property type="term" value="C:cytoplasm"/>
    <property type="evidence" value="ECO:0007669"/>
    <property type="project" value="UniProtKB-SubCell"/>
</dbReference>
<feature type="binding site" evidence="9">
    <location>
        <position position="314"/>
    </location>
    <ligand>
        <name>ATP</name>
        <dbReference type="ChEBI" id="CHEBI:30616"/>
    </ligand>
</feature>
<dbReference type="EMBL" id="APHR01000060">
    <property type="protein sequence ID" value="EMR12300.1"/>
    <property type="molecule type" value="Genomic_DNA"/>
</dbReference>
<dbReference type="PANTHER" id="PTHR10925">
    <property type="entry name" value="N-ACETYLTRANSFERASE 10"/>
    <property type="match status" value="1"/>
</dbReference>
<keyword evidence="2 9" id="KW-0820">tRNA-binding</keyword>
<proteinExistence type="inferred from homology"/>
<dbReference type="Pfam" id="PF08351">
    <property type="entry name" value="TmcA_N"/>
    <property type="match status" value="1"/>
</dbReference>
<dbReference type="STRING" id="1286106.MPL1_10998"/>
<dbReference type="GO" id="GO:0000049">
    <property type="term" value="F:tRNA binding"/>
    <property type="evidence" value="ECO:0007669"/>
    <property type="project" value="UniProtKB-UniRule"/>
</dbReference>
<evidence type="ECO:0000259" key="10">
    <source>
        <dbReference type="PROSITE" id="PS51186"/>
    </source>
</evidence>
<feature type="binding site" evidence="9">
    <location>
        <begin position="461"/>
        <end position="463"/>
    </location>
    <ligand>
        <name>acetyl-CoA</name>
        <dbReference type="ChEBI" id="CHEBI:57288"/>
    </ligand>
</feature>
<dbReference type="InterPro" id="IPR032672">
    <property type="entry name" value="TmcA/NAT10/Kre33"/>
</dbReference>
<feature type="binding site" evidence="9">
    <location>
        <position position="146"/>
    </location>
    <ligand>
        <name>ATP</name>
        <dbReference type="ChEBI" id="CHEBI:30616"/>
    </ligand>
</feature>
<dbReference type="GO" id="GO:1904812">
    <property type="term" value="P:rRNA acetylation involved in maturation of SSU-rRNA"/>
    <property type="evidence" value="ECO:0007669"/>
    <property type="project" value="TreeGrafter"/>
</dbReference>
<dbReference type="Gene3D" id="1.20.120.890">
    <property type="entry name" value="tRNA(Met) cytidine acetyltransferase, tail domain"/>
    <property type="match status" value="1"/>
</dbReference>
<gene>
    <name evidence="9" type="primary">tmcA</name>
    <name evidence="11" type="ORF">MPL1_10998</name>
</gene>
<comment type="function">
    <text evidence="9">Catalyzes the formation of N(4)-acetylcytidine (ac(4)C) at the wobble position of tRNA(Met), by using acetyl-CoA as an acetyl donor and ATP (or GTP).</text>
</comment>
<dbReference type="Gene3D" id="3.40.50.11040">
    <property type="match status" value="1"/>
</dbReference>
<dbReference type="Pfam" id="PF13718">
    <property type="entry name" value="GNAT_acetyltr_2"/>
    <property type="match status" value="1"/>
</dbReference>
<evidence type="ECO:0000256" key="8">
    <source>
        <dbReference type="ARBA" id="ARBA00023315"/>
    </source>
</evidence>
<dbReference type="InterPro" id="IPR000182">
    <property type="entry name" value="GNAT_dom"/>
</dbReference>
<protein>
    <recommendedName>
        <fullName evidence="9">tRNA(Met) cytidine acetyltransferase TmcA</fullName>
        <ecNumber evidence="9">2.3.1.193</ecNumber>
    </recommendedName>
</protein>
<dbReference type="GO" id="GO:0051391">
    <property type="term" value="P:tRNA acetylation"/>
    <property type="evidence" value="ECO:0007669"/>
    <property type="project" value="UniProtKB-UniRule"/>
</dbReference>
<keyword evidence="5 9" id="KW-0547">Nucleotide-binding</keyword>
<dbReference type="InterPro" id="IPR038321">
    <property type="entry name" value="TmcA_C_sf"/>
</dbReference>
<dbReference type="Gene3D" id="3.40.50.300">
    <property type="entry name" value="P-loop containing nucleotide triphosphate hydrolases"/>
    <property type="match status" value="1"/>
</dbReference>
<evidence type="ECO:0000256" key="3">
    <source>
        <dbReference type="ARBA" id="ARBA00022679"/>
    </source>
</evidence>
<evidence type="ECO:0000313" key="11">
    <source>
        <dbReference type="EMBL" id="EMR12300.1"/>
    </source>
</evidence>
<dbReference type="Proteomes" id="UP000012019">
    <property type="component" value="Unassembled WGS sequence"/>
</dbReference>
<dbReference type="SUPFAM" id="SSF52540">
    <property type="entry name" value="P-loop containing nucleoside triphosphate hydrolases"/>
    <property type="match status" value="1"/>
</dbReference>
<dbReference type="Pfam" id="PF05127">
    <property type="entry name" value="NAT10_TcmA_helicase"/>
    <property type="match status" value="1"/>
</dbReference>
<dbReference type="GO" id="GO:1990883">
    <property type="term" value="F:18S rRNA cytidine N-acetyltransferase activity"/>
    <property type="evidence" value="ECO:0007669"/>
    <property type="project" value="TreeGrafter"/>
</dbReference>
<keyword evidence="8 9" id="KW-0012">Acyltransferase</keyword>
<sequence length="667" mass="74948">MTLPSRRCLILSDPQAEHWQQIEAWFLQHDEQRRLWLAAEDDVVARSQRRAQDYLGQELDLLVFDGSELLRADSLAAIFGCLCAGGVLLLILPAQPKQSRWQQRLQNIARQCALDSDAIQWWQSSQKLPEPQCHPSSPAESVTLDQQQAITAIEKVLTGHRRRPLVLTADRGRGKSAALGMAAAQLMQQGRKVIGLTAPSKASVASVFKHALQALPDAQFQADTLYWQDRQLQFIPPDRLLAEQPVLDLLLVDEAAAIPMPMLTEMLNQYSRIVFSSTVHGYEGSGRGFATRFRQCLDQHAPGWHSHSLHTPIRWAANDQLEAFSFRALLLDAELAELDMKTLPDRSEWHYVEISADDLLANEAYCQQISTLLVQAHYRTRPSDLQLLLDQPDLRLFVLQADEQILACLWLVAEGPLNTELADAVYAGERRLKGELLPQTLLAHAGLPDAGQYHYQRIVRIAVHPNLQGRGLGTSLLQQVETELDTEMLGTSFALSEPLLRFWLANGYQPVRPGLTVDHVSGRQALVMLKAVSTSGQQLLQQAQTRLAQQWPYLLSQSLRQLPVAEVVLLSGQLPVTDVLVDPLQQQEVEAFALRQRGLAFSQFSLQRWLWSRLNTPEFAKLSQQQQAILVRLLLQQWSQAELVEALALPGKNTLLQQCRQAVQLLL</sequence>
<dbReference type="eggNOG" id="COG1444">
    <property type="taxonomic scope" value="Bacteria"/>
</dbReference>
<dbReference type="Gene3D" id="3.40.630.30">
    <property type="match status" value="1"/>
</dbReference>
<evidence type="ECO:0000256" key="2">
    <source>
        <dbReference type="ARBA" id="ARBA00022555"/>
    </source>
</evidence>
<dbReference type="OrthoDB" id="5578851at2"/>
<reference evidence="11 12" key="1">
    <citation type="journal article" date="2013" name="Genome Announc.">
        <title>Draft Genome Sequence of Methylophaga lonarensis MPLT, a Haloalkaliphilic (Non-Methane-Utilizing) Methylotroph.</title>
        <authorList>
            <person name="Shetty S.A."/>
            <person name="Marathe N.P."/>
            <person name="Munot H."/>
            <person name="Antony C.P."/>
            <person name="Dhotre D.P."/>
            <person name="Murrell J.C."/>
            <person name="Shouche Y.S."/>
        </authorList>
    </citation>
    <scope>NUCLEOTIDE SEQUENCE [LARGE SCALE GENOMIC DNA]</scope>
    <source>
        <strain evidence="11 12">MPL</strain>
    </source>
</reference>
<evidence type="ECO:0000256" key="1">
    <source>
        <dbReference type="ARBA" id="ARBA00022490"/>
    </source>
</evidence>
<dbReference type="RefSeq" id="WP_009727158.1">
    <property type="nucleotide sequence ID" value="NZ_APHR01000060.1"/>
</dbReference>
<dbReference type="InterPro" id="IPR007807">
    <property type="entry name" value="TcmA/NAT10_helicase"/>
</dbReference>
<keyword evidence="4 9" id="KW-0819">tRNA processing</keyword>
<evidence type="ECO:0000256" key="5">
    <source>
        <dbReference type="ARBA" id="ARBA00022741"/>
    </source>
</evidence>